<name>A0AAV1JEL2_9NEOP</name>
<comment type="caution">
    <text evidence="1">The sequence shown here is derived from an EMBL/GenBank/DDBJ whole genome shotgun (WGS) entry which is preliminary data.</text>
</comment>
<gene>
    <name evidence="1" type="ORF">LNINA_LOCUS6450</name>
</gene>
<accession>A0AAV1JEL2</accession>
<organism evidence="1 2">
    <name type="scientific">Leptosia nina</name>
    <dbReference type="NCBI Taxonomy" id="320188"/>
    <lineage>
        <taxon>Eukaryota</taxon>
        <taxon>Metazoa</taxon>
        <taxon>Ecdysozoa</taxon>
        <taxon>Arthropoda</taxon>
        <taxon>Hexapoda</taxon>
        <taxon>Insecta</taxon>
        <taxon>Pterygota</taxon>
        <taxon>Neoptera</taxon>
        <taxon>Endopterygota</taxon>
        <taxon>Lepidoptera</taxon>
        <taxon>Glossata</taxon>
        <taxon>Ditrysia</taxon>
        <taxon>Papilionoidea</taxon>
        <taxon>Pieridae</taxon>
        <taxon>Pierinae</taxon>
        <taxon>Leptosia</taxon>
    </lineage>
</organism>
<evidence type="ECO:0000313" key="1">
    <source>
        <dbReference type="EMBL" id="CAK1546943.1"/>
    </source>
</evidence>
<reference evidence="1 2" key="1">
    <citation type="submission" date="2023-11" db="EMBL/GenBank/DDBJ databases">
        <authorList>
            <person name="Okamura Y."/>
        </authorList>
    </citation>
    <scope>NUCLEOTIDE SEQUENCE [LARGE SCALE GENOMIC DNA]</scope>
</reference>
<dbReference type="Proteomes" id="UP001497472">
    <property type="component" value="Unassembled WGS sequence"/>
</dbReference>
<proteinExistence type="predicted"/>
<dbReference type="AlphaFoldDB" id="A0AAV1JEL2"/>
<keyword evidence="2" id="KW-1185">Reference proteome</keyword>
<evidence type="ECO:0000313" key="2">
    <source>
        <dbReference type="Proteomes" id="UP001497472"/>
    </source>
</evidence>
<sequence length="132" mass="14730">MVSANIIRRDLNRPAAIDKSLEIEPNKNASVIDAVKNCESVNISKETNFQVRHLNSIYLNNIYSVTTSGLIEDQMAIDKVKVDGINLYDVITPDCGGAEVCPNLKTRVTEKNTITIGFLSAYRWSQVSLRTR</sequence>
<protein>
    <submittedName>
        <fullName evidence="1">Uncharacterized protein</fullName>
    </submittedName>
</protein>
<dbReference type="EMBL" id="CAVLEF010000009">
    <property type="protein sequence ID" value="CAK1546943.1"/>
    <property type="molecule type" value="Genomic_DNA"/>
</dbReference>